<protein>
    <submittedName>
        <fullName evidence="2">PetM family of cytochrome b6f complex subunit 7</fullName>
    </submittedName>
</protein>
<feature type="transmembrane region" description="Helical" evidence="1">
    <location>
        <begin position="68"/>
        <end position="92"/>
    </location>
</feature>
<dbReference type="RefSeq" id="WP_060848212.1">
    <property type="nucleotide sequence ID" value="NZ_AP014704.1"/>
</dbReference>
<organism evidence="2 3">
    <name type="scientific">Methylobacterium aquaticum</name>
    <dbReference type="NCBI Taxonomy" id="270351"/>
    <lineage>
        <taxon>Bacteria</taxon>
        <taxon>Pseudomonadati</taxon>
        <taxon>Pseudomonadota</taxon>
        <taxon>Alphaproteobacteria</taxon>
        <taxon>Hyphomicrobiales</taxon>
        <taxon>Methylobacteriaceae</taxon>
        <taxon>Methylobacterium</taxon>
    </lineage>
</organism>
<reference evidence="2 3" key="1">
    <citation type="journal article" date="2015" name="Genome Announc.">
        <title>Complete Genome Sequence of Methylobacterium aquaticum Strain 22A, Isolated from Racomitrium japonicum Moss.</title>
        <authorList>
            <person name="Tani A."/>
            <person name="Ogura Y."/>
            <person name="Hayashi T."/>
            <person name="Kimbara K."/>
        </authorList>
    </citation>
    <scope>NUCLEOTIDE SEQUENCE [LARGE SCALE GENOMIC DNA]</scope>
    <source>
        <strain evidence="2 3">MA-22A</strain>
    </source>
</reference>
<accession>A0A0C6FPM2</accession>
<evidence type="ECO:0000313" key="3">
    <source>
        <dbReference type="Proteomes" id="UP000061432"/>
    </source>
</evidence>
<proteinExistence type="predicted"/>
<dbReference type="Proteomes" id="UP000061432">
    <property type="component" value="Chromosome"/>
</dbReference>
<reference evidence="3" key="2">
    <citation type="submission" date="2015-01" db="EMBL/GenBank/DDBJ databases">
        <title>Complete genome sequence of Methylobacterium aquaticum strain 22A.</title>
        <authorList>
            <person name="Tani A."/>
            <person name="Ogura Y."/>
            <person name="Hayashi T."/>
        </authorList>
    </citation>
    <scope>NUCLEOTIDE SEQUENCE [LARGE SCALE GENOMIC DNA]</scope>
    <source>
        <strain evidence="3">MA-22A</strain>
    </source>
</reference>
<name>A0A0C6FPM2_9HYPH</name>
<keyword evidence="1" id="KW-0472">Membrane</keyword>
<dbReference type="EMBL" id="AP014704">
    <property type="protein sequence ID" value="BAQ47224.1"/>
    <property type="molecule type" value="Genomic_DNA"/>
</dbReference>
<sequence length="106" mass="11006">MIRFLCRCLGLLLLAAGFVGIVYDGARSIANNAVLVTSVSDFASALMKDRAASLQAMAEGGQPALWKLLGLPFTLSPAAPVALVLGLVLLWLGQPPRAGIGTGFRP</sequence>
<dbReference type="OrthoDB" id="7679120at2"/>
<dbReference type="PATRIC" id="fig|270351.10.peg.4052"/>
<dbReference type="STRING" id="270351.Maq22A_c20940"/>
<dbReference type="AlphaFoldDB" id="A0A0C6FPM2"/>
<evidence type="ECO:0000256" key="1">
    <source>
        <dbReference type="SAM" id="Phobius"/>
    </source>
</evidence>
<keyword evidence="1" id="KW-0812">Transmembrane</keyword>
<keyword evidence="1" id="KW-1133">Transmembrane helix</keyword>
<dbReference type="KEGG" id="maqu:Maq22A_c20940"/>
<evidence type="ECO:0000313" key="2">
    <source>
        <dbReference type="EMBL" id="BAQ47224.1"/>
    </source>
</evidence>
<gene>
    <name evidence="2" type="ORF">Maq22A_c20940</name>
</gene>